<comment type="caution">
    <text evidence="2">The sequence shown here is derived from an EMBL/GenBank/DDBJ whole genome shotgun (WGS) entry which is preliminary data.</text>
</comment>
<gene>
    <name evidence="2" type="ORF">M9458_055126</name>
</gene>
<evidence type="ECO:0000313" key="2">
    <source>
        <dbReference type="EMBL" id="KAL0149599.1"/>
    </source>
</evidence>
<evidence type="ECO:0000256" key="1">
    <source>
        <dbReference type="SAM" id="MobiDB-lite"/>
    </source>
</evidence>
<dbReference type="AlphaFoldDB" id="A0ABD0MIE8"/>
<feature type="compositionally biased region" description="Polar residues" evidence="1">
    <location>
        <begin position="173"/>
        <end position="187"/>
    </location>
</feature>
<feature type="non-terminal residue" evidence="2">
    <location>
        <position position="1"/>
    </location>
</feature>
<proteinExistence type="predicted"/>
<feature type="region of interest" description="Disordered" evidence="1">
    <location>
        <begin position="437"/>
        <end position="494"/>
    </location>
</feature>
<accession>A0ABD0MIE8</accession>
<keyword evidence="3" id="KW-1185">Reference proteome</keyword>
<feature type="region of interest" description="Disordered" evidence="1">
    <location>
        <begin position="620"/>
        <end position="651"/>
    </location>
</feature>
<feature type="region of interest" description="Disordered" evidence="1">
    <location>
        <begin position="122"/>
        <end position="202"/>
    </location>
</feature>
<evidence type="ECO:0000313" key="3">
    <source>
        <dbReference type="Proteomes" id="UP001529510"/>
    </source>
</evidence>
<feature type="compositionally biased region" description="Low complexity" evidence="1">
    <location>
        <begin position="445"/>
        <end position="494"/>
    </location>
</feature>
<protein>
    <submittedName>
        <fullName evidence="2">Uncharacterized protein</fullName>
    </submittedName>
</protein>
<dbReference type="Proteomes" id="UP001529510">
    <property type="component" value="Unassembled WGS sequence"/>
</dbReference>
<sequence>GFLGHRSTMNPGDHLVRLRQGNRPIEDYVEDFCALCYKVDFNETFLKDIFRYGLSKDFSSFMPRNTPHWTLEQYIDFALRLAGSPFTVGVAVEEPCYPPVSAKPGNFSVMSGVIQVASEPSHAMPAKSKPAHVMTTKPQSTRIMPAKPKPAQVISTKPEPSHVTSAKPLPGRITSSKPQPAHVTSSKPQPAAPGPAHAMAARPEPAPVMAARPEPAPVMAARPEPAPVMAALPQPAHKMAAIPEPVHKMAAIPEPVHKMAAIPKPVHKMAAIPKPVHKMAAIPKPVHKMAAPSESPAKMAATPEPHQVKIISPKSHLAMSAAPKANQVMPDPPVSSQVRATLSVPSQDTAVLHESSQDTAVVLHELSQDTAVVLHESSQDTAAVLHESSQDTAVVLHESSQVTAVSHESSQVTAVPHESSQVTAVPHESSQVTAVPHESSQVTAVPHESSHVVPESSHVVPESSHVVPESSHVSKSSQVAAASPESSQVSKSSQVTAVVPESSQATAAVPVSSQAAAVVPASSQVKAVFPVSSQVRAALPNKAIAVALNLANHYRSLTAKPNHIDLLPEPSQATAILHDSFKLLLLFPSQVKPQLTFMNQVRATAVSFSLIMYPTDPSHAGPRFPHAGHAPMPTHGPRSQSHAGPTLPKPQVHSIHTRKVNRLTPLSTVLPVLAVAIFMCGLHTGAREPHRPRICSQKPSSVPRVCSRGLVCPRICSEASSIHESTKGGWHPILISLPCLTISLRQCPRRWWLWLQTRLWGRRPPMNPLPVMVTGKKGLSRKTLPLAHHVTIKKARNELSAVIHGQGNVVRETHCSAVESLAPTVDFSAPVPALPALPAPACSVPASPWLPVLPALPTSQGFLSCLLCMPRHGLPALHAPGLAATCLLPAMAASLLPRLGYRLSLLSLLPVSTVLPLLHGPGPPVFHLLPLLHGAQVPQRAHCLPLIHSPGPTSAHCPASATAPWPVLQCFTVCPLRHSPRSYQYFTVCPCSTIQAPLLYRDLASRPPPVLPLFPPPVLTVVVLSARSPLPRGGFCNATPSQEPLTYD</sequence>
<reference evidence="2 3" key="1">
    <citation type="submission" date="2024-05" db="EMBL/GenBank/DDBJ databases">
        <title>Genome sequencing and assembly of Indian major carp, Cirrhinus mrigala (Hamilton, 1822).</title>
        <authorList>
            <person name="Mohindra V."/>
            <person name="Chowdhury L.M."/>
            <person name="Lal K."/>
            <person name="Jena J.K."/>
        </authorList>
    </citation>
    <scope>NUCLEOTIDE SEQUENCE [LARGE SCALE GENOMIC DNA]</scope>
    <source>
        <strain evidence="2">CM1030</strain>
        <tissue evidence="2">Blood</tissue>
    </source>
</reference>
<organism evidence="2 3">
    <name type="scientific">Cirrhinus mrigala</name>
    <name type="common">Mrigala</name>
    <dbReference type="NCBI Taxonomy" id="683832"/>
    <lineage>
        <taxon>Eukaryota</taxon>
        <taxon>Metazoa</taxon>
        <taxon>Chordata</taxon>
        <taxon>Craniata</taxon>
        <taxon>Vertebrata</taxon>
        <taxon>Euteleostomi</taxon>
        <taxon>Actinopterygii</taxon>
        <taxon>Neopterygii</taxon>
        <taxon>Teleostei</taxon>
        <taxon>Ostariophysi</taxon>
        <taxon>Cypriniformes</taxon>
        <taxon>Cyprinidae</taxon>
        <taxon>Labeoninae</taxon>
        <taxon>Labeonini</taxon>
        <taxon>Cirrhinus</taxon>
    </lineage>
</organism>
<dbReference type="EMBL" id="JAMKFB020000399">
    <property type="protein sequence ID" value="KAL0149599.1"/>
    <property type="molecule type" value="Genomic_DNA"/>
</dbReference>
<name>A0ABD0MIE8_CIRMR</name>